<dbReference type="RefSeq" id="WP_238285114.1">
    <property type="nucleotide sequence ID" value="NZ_BPQS01000002.1"/>
</dbReference>
<keyword evidence="2" id="KW-1185">Reference proteome</keyword>
<reference evidence="2" key="1">
    <citation type="journal article" date="2019" name="Int. J. Syst. Evol. Microbiol.">
        <title>The Global Catalogue of Microorganisms (GCM) 10K type strain sequencing project: providing services to taxonomists for standard genome sequencing and annotation.</title>
        <authorList>
            <consortium name="The Broad Institute Genomics Platform"/>
            <consortium name="The Broad Institute Genome Sequencing Center for Infectious Disease"/>
            <person name="Wu L."/>
            <person name="Ma J."/>
        </authorList>
    </citation>
    <scope>NUCLEOTIDE SEQUENCE [LARGE SCALE GENOMIC DNA]</scope>
    <source>
        <strain evidence="2">CECT 7806</strain>
    </source>
</reference>
<organism evidence="1 2">
    <name type="scientific">Methylobacterium longum</name>
    <dbReference type="NCBI Taxonomy" id="767694"/>
    <lineage>
        <taxon>Bacteria</taxon>
        <taxon>Pseudomonadati</taxon>
        <taxon>Pseudomonadota</taxon>
        <taxon>Alphaproteobacteria</taxon>
        <taxon>Hyphomicrobiales</taxon>
        <taxon>Methylobacteriaceae</taxon>
        <taxon>Methylobacterium</taxon>
    </lineage>
</organism>
<name>A0ABT8ASL0_9HYPH</name>
<dbReference type="Proteomes" id="UP001244297">
    <property type="component" value="Unassembled WGS sequence"/>
</dbReference>
<comment type="caution">
    <text evidence="1">The sequence shown here is derived from an EMBL/GenBank/DDBJ whole genome shotgun (WGS) entry which is preliminary data.</text>
</comment>
<proteinExistence type="predicted"/>
<evidence type="ECO:0000313" key="1">
    <source>
        <dbReference type="EMBL" id="MDN3572339.1"/>
    </source>
</evidence>
<dbReference type="EMBL" id="JAUFPT010000058">
    <property type="protein sequence ID" value="MDN3572339.1"/>
    <property type="molecule type" value="Genomic_DNA"/>
</dbReference>
<protein>
    <submittedName>
        <fullName evidence="1">Uncharacterized protein</fullName>
    </submittedName>
</protein>
<evidence type="ECO:0000313" key="2">
    <source>
        <dbReference type="Proteomes" id="UP001244297"/>
    </source>
</evidence>
<sequence length="49" mass="5229">MTFLRFRWPETNGEAVCLRASLEEDLAAVEASGAMRAAGDTACAETHTA</sequence>
<accession>A0ABT8ASL0</accession>
<gene>
    <name evidence="1" type="ORF">QWZ18_17125</name>
</gene>